<name>A0A1B1AGT3_9PROT</name>
<dbReference type="Pfam" id="PF08379">
    <property type="entry name" value="Bact_transglu_N"/>
    <property type="match status" value="1"/>
</dbReference>
<reference evidence="2 3" key="1">
    <citation type="submission" date="2015-11" db="EMBL/GenBank/DDBJ databases">
        <title>Whole-Genome Sequence of Candidatus Oderbacter manganicum from the National Park Lower Oder Valley, Germany.</title>
        <authorList>
            <person name="Braun B."/>
            <person name="Liere K."/>
            <person name="Szewzyk U."/>
        </authorList>
    </citation>
    <scope>NUCLEOTIDE SEQUENCE [LARGE SCALE GENOMIC DNA]</scope>
    <source>
        <strain evidence="2 3">OTSz_A_272</strain>
    </source>
</reference>
<dbReference type="STRING" id="1759059.ATE48_07515"/>
<dbReference type="SUPFAM" id="SSF54001">
    <property type="entry name" value="Cysteine proteinases"/>
    <property type="match status" value="1"/>
</dbReference>
<dbReference type="EMBL" id="CP013244">
    <property type="protein sequence ID" value="ANP45779.1"/>
    <property type="molecule type" value="Genomic_DNA"/>
</dbReference>
<keyword evidence="3" id="KW-1185">Reference proteome</keyword>
<proteinExistence type="predicted"/>
<dbReference type="OrthoDB" id="9804023at2"/>
<gene>
    <name evidence="2" type="ORF">ATE48_07515</name>
</gene>
<dbReference type="Gene3D" id="3.10.620.30">
    <property type="match status" value="1"/>
</dbReference>
<feature type="domain" description="Transglutaminase-like" evidence="1">
    <location>
        <begin position="173"/>
        <end position="242"/>
    </location>
</feature>
<dbReference type="KEGG" id="cbot:ATE48_07515"/>
<protein>
    <submittedName>
        <fullName evidence="2">Transglutaminase</fullName>
    </submittedName>
</protein>
<sequence length="290" mass="31418">MSVLQVRHATTYRYRRAVTIGPHRLMLRPRDSHDLRLISAELVCTPSAALTWSHDVFGNSLAHATFAEPADTLTIASTFAVEQYAPEWPIFPIAVSAHQYPFAYTPDECMDLGALLSPQYPDLEGRLQAWAQTFVHGAQTDTLSLLKDLNTGISAGISYQSREDERTQEPLETIARGWGTCRDFAVLFVEAARTLGFGARIVSGYVYDSGQALTPARGAGSTHAWAEIYLPGAGWIVFDPTNRTFGGANLIPIAVARAITQTSPISGAFVGAPDDFIGLSVEVSVISSQS</sequence>
<dbReference type="PANTHER" id="PTHR33490:SF1">
    <property type="entry name" value="SLL1233 PROTEIN"/>
    <property type="match status" value="1"/>
</dbReference>
<dbReference type="InterPro" id="IPR002931">
    <property type="entry name" value="Transglutaminase-like"/>
</dbReference>
<dbReference type="AlphaFoldDB" id="A0A1B1AGT3"/>
<dbReference type="PANTHER" id="PTHR33490">
    <property type="entry name" value="BLR5614 PROTEIN-RELATED"/>
    <property type="match status" value="1"/>
</dbReference>
<dbReference type="RefSeq" id="WP_066769676.1">
    <property type="nucleotide sequence ID" value="NZ_CP013244.1"/>
</dbReference>
<evidence type="ECO:0000313" key="2">
    <source>
        <dbReference type="EMBL" id="ANP45779.1"/>
    </source>
</evidence>
<dbReference type="InParanoid" id="A0A1B1AGT3"/>
<evidence type="ECO:0000313" key="3">
    <source>
        <dbReference type="Proteomes" id="UP000092498"/>
    </source>
</evidence>
<dbReference type="InterPro" id="IPR013589">
    <property type="entry name" value="Bac_transglu_N"/>
</dbReference>
<evidence type="ECO:0000259" key="1">
    <source>
        <dbReference type="SMART" id="SM00460"/>
    </source>
</evidence>
<organism evidence="2 3">
    <name type="scientific">Candidatus Viadribacter manganicus</name>
    <dbReference type="NCBI Taxonomy" id="1759059"/>
    <lineage>
        <taxon>Bacteria</taxon>
        <taxon>Pseudomonadati</taxon>
        <taxon>Pseudomonadota</taxon>
        <taxon>Alphaproteobacteria</taxon>
        <taxon>Hyphomonadales</taxon>
        <taxon>Hyphomonadaceae</taxon>
        <taxon>Candidatus Viadribacter</taxon>
    </lineage>
</organism>
<dbReference type="Proteomes" id="UP000092498">
    <property type="component" value="Chromosome"/>
</dbReference>
<dbReference type="SMART" id="SM00460">
    <property type="entry name" value="TGc"/>
    <property type="match status" value="1"/>
</dbReference>
<dbReference type="Pfam" id="PF01841">
    <property type="entry name" value="Transglut_core"/>
    <property type="match status" value="1"/>
</dbReference>
<accession>A0A1B1AGT3</accession>
<dbReference type="InterPro" id="IPR038765">
    <property type="entry name" value="Papain-like_cys_pep_sf"/>
</dbReference>